<dbReference type="PROSITE" id="PS51257">
    <property type="entry name" value="PROKAR_LIPOPROTEIN"/>
    <property type="match status" value="1"/>
</dbReference>
<proteinExistence type="predicted"/>
<evidence type="ECO:0000313" key="3">
    <source>
        <dbReference type="Proteomes" id="UP000523161"/>
    </source>
</evidence>
<feature type="signal peptide" evidence="1">
    <location>
        <begin position="1"/>
        <end position="22"/>
    </location>
</feature>
<name>A0A7Y5AU36_9GAMM</name>
<comment type="caution">
    <text evidence="2">The sequence shown here is derived from an EMBL/GenBank/DDBJ whole genome shotgun (WGS) entry which is preliminary data.</text>
</comment>
<feature type="chain" id="PRO_5030637561" evidence="1">
    <location>
        <begin position="23"/>
        <end position="153"/>
    </location>
</feature>
<reference evidence="2 3" key="1">
    <citation type="submission" date="2020-06" db="EMBL/GenBank/DDBJ databases">
        <title>Rheinheimera sp. nov., a marine bacterium isolated from coastal.</title>
        <authorList>
            <person name="Yu Q."/>
            <person name="Qi Y."/>
            <person name="Pu J."/>
        </authorList>
    </citation>
    <scope>NUCLEOTIDE SEQUENCE [LARGE SCALE GENOMIC DNA]</scope>
    <source>
        <strain evidence="2 3">YQF-2</strain>
    </source>
</reference>
<keyword evidence="3" id="KW-1185">Reference proteome</keyword>
<dbReference type="EMBL" id="JABSOD010000030">
    <property type="protein sequence ID" value="NRQ44463.1"/>
    <property type="molecule type" value="Genomic_DNA"/>
</dbReference>
<gene>
    <name evidence="2" type="ORF">HRH59_18140</name>
</gene>
<accession>A0A7Y5AU36</accession>
<evidence type="ECO:0000313" key="2">
    <source>
        <dbReference type="EMBL" id="NRQ44463.1"/>
    </source>
</evidence>
<evidence type="ECO:0000256" key="1">
    <source>
        <dbReference type="SAM" id="SignalP"/>
    </source>
</evidence>
<organism evidence="2 3">
    <name type="scientific">Rheinheimera lutimaris</name>
    <dbReference type="NCBI Taxonomy" id="2740584"/>
    <lineage>
        <taxon>Bacteria</taxon>
        <taxon>Pseudomonadati</taxon>
        <taxon>Pseudomonadota</taxon>
        <taxon>Gammaproteobacteria</taxon>
        <taxon>Chromatiales</taxon>
        <taxon>Chromatiaceae</taxon>
        <taxon>Rheinheimera</taxon>
    </lineage>
</organism>
<sequence>MKFVICLLAVLLSSCASAPKDAATFDMVDIPESGAGESVFVFYRTYTPPAAYDMRISINDKQITALPNNTFSYARLTPGKFKLKISWHPLSGMFSNEQELEIKAGETFFLQLSSSVWMPIGIQLGSDEHAAQNQKSAIEMLRKCCKYVASIEL</sequence>
<dbReference type="AlphaFoldDB" id="A0A7Y5AU36"/>
<dbReference type="RefSeq" id="WP_173502688.1">
    <property type="nucleotide sequence ID" value="NZ_JABSOD010000030.1"/>
</dbReference>
<dbReference type="Proteomes" id="UP000523161">
    <property type="component" value="Unassembled WGS sequence"/>
</dbReference>
<keyword evidence="1" id="KW-0732">Signal</keyword>
<protein>
    <submittedName>
        <fullName evidence="2">DUF2846 domain-containing protein</fullName>
    </submittedName>
</protein>